<accession>A0A7J5YIF1</accession>
<dbReference type="Proteomes" id="UP000518266">
    <property type="component" value="Unassembled WGS sequence"/>
</dbReference>
<dbReference type="EMBL" id="JAAKFY010000012">
    <property type="protein sequence ID" value="KAF3848751.1"/>
    <property type="molecule type" value="Genomic_DNA"/>
</dbReference>
<keyword evidence="2" id="KW-1185">Reference proteome</keyword>
<proteinExistence type="predicted"/>
<evidence type="ECO:0000313" key="1">
    <source>
        <dbReference type="EMBL" id="KAF3848751.1"/>
    </source>
</evidence>
<comment type="caution">
    <text evidence="1">The sequence shown here is derived from an EMBL/GenBank/DDBJ whole genome shotgun (WGS) entry which is preliminary data.</text>
</comment>
<gene>
    <name evidence="1" type="ORF">F7725_015248</name>
</gene>
<name>A0A7J5YIF1_DISMA</name>
<dbReference type="AlphaFoldDB" id="A0A7J5YIF1"/>
<sequence length="61" mass="7109">MKSTVLAEEKRIQKREKDVKLLQKEVEAINLSADKAVRDSEKIFTDVKQQIRSRQESEVAH</sequence>
<feature type="non-terminal residue" evidence="1">
    <location>
        <position position="61"/>
    </location>
</feature>
<protein>
    <submittedName>
        <fullName evidence="1">Uncharacterized protein</fullName>
    </submittedName>
</protein>
<evidence type="ECO:0000313" key="2">
    <source>
        <dbReference type="Proteomes" id="UP000518266"/>
    </source>
</evidence>
<organism evidence="1 2">
    <name type="scientific">Dissostichus mawsoni</name>
    <name type="common">Antarctic cod</name>
    <dbReference type="NCBI Taxonomy" id="36200"/>
    <lineage>
        <taxon>Eukaryota</taxon>
        <taxon>Metazoa</taxon>
        <taxon>Chordata</taxon>
        <taxon>Craniata</taxon>
        <taxon>Vertebrata</taxon>
        <taxon>Euteleostomi</taxon>
        <taxon>Actinopterygii</taxon>
        <taxon>Neopterygii</taxon>
        <taxon>Teleostei</taxon>
        <taxon>Neoteleostei</taxon>
        <taxon>Acanthomorphata</taxon>
        <taxon>Eupercaria</taxon>
        <taxon>Perciformes</taxon>
        <taxon>Notothenioidei</taxon>
        <taxon>Nototheniidae</taxon>
        <taxon>Dissostichus</taxon>
    </lineage>
</organism>
<reference evidence="1 2" key="1">
    <citation type="submission" date="2020-03" db="EMBL/GenBank/DDBJ databases">
        <title>Dissostichus mawsoni Genome sequencing and assembly.</title>
        <authorList>
            <person name="Park H."/>
        </authorList>
    </citation>
    <scope>NUCLEOTIDE SEQUENCE [LARGE SCALE GENOMIC DNA]</scope>
    <source>
        <strain evidence="1">DM0001</strain>
        <tissue evidence="1">Muscle</tissue>
    </source>
</reference>